<reference evidence="6" key="2">
    <citation type="submission" date="2023-05" db="EMBL/GenBank/DDBJ databases">
        <authorList>
            <consortium name="Lawrence Berkeley National Laboratory"/>
            <person name="Steindorff A."/>
            <person name="Hensen N."/>
            <person name="Bonometti L."/>
            <person name="Westerberg I."/>
            <person name="Brannstrom I.O."/>
            <person name="Guillou S."/>
            <person name="Cros-Aarteil S."/>
            <person name="Calhoun S."/>
            <person name="Haridas S."/>
            <person name="Kuo A."/>
            <person name="Mondo S."/>
            <person name="Pangilinan J."/>
            <person name="Riley R."/>
            <person name="Labutti K."/>
            <person name="Andreopoulos B."/>
            <person name="Lipzen A."/>
            <person name="Chen C."/>
            <person name="Yanf M."/>
            <person name="Daum C."/>
            <person name="Ng V."/>
            <person name="Clum A."/>
            <person name="Ohm R."/>
            <person name="Martin F."/>
            <person name="Silar P."/>
            <person name="Natvig D."/>
            <person name="Lalanne C."/>
            <person name="Gautier V."/>
            <person name="Ament-Velasquez S.L."/>
            <person name="Kruys A."/>
            <person name="Hutchinson M.I."/>
            <person name="Powell A.J."/>
            <person name="Barry K."/>
            <person name="Miller A.N."/>
            <person name="Grigoriev I.V."/>
            <person name="Debuchy R."/>
            <person name="Gladieux P."/>
            <person name="Thoren M.H."/>
            <person name="Johannesson H."/>
        </authorList>
    </citation>
    <scope>NUCLEOTIDE SEQUENCE</scope>
    <source>
        <strain evidence="6">CBS 538.74</strain>
    </source>
</reference>
<evidence type="ECO:0000313" key="6">
    <source>
        <dbReference type="EMBL" id="KAK4151400.1"/>
    </source>
</evidence>
<name>A0AAN6ZTK2_9PEZI</name>
<proteinExistence type="inferred from homology"/>
<dbReference type="GO" id="GO:0016740">
    <property type="term" value="F:transferase activity"/>
    <property type="evidence" value="ECO:0007669"/>
    <property type="project" value="UniProtKB-KW"/>
</dbReference>
<comment type="caution">
    <text evidence="6">The sequence shown here is derived from an EMBL/GenBank/DDBJ whole genome shotgun (WGS) entry which is preliminary data.</text>
</comment>
<dbReference type="InterPro" id="IPR009288">
    <property type="entry name" value="AIG2-like_dom"/>
</dbReference>
<feature type="compositionally biased region" description="Basic and acidic residues" evidence="4">
    <location>
        <begin position="226"/>
        <end position="239"/>
    </location>
</feature>
<accession>A0AAN6ZTK2</accession>
<dbReference type="InterPro" id="IPR045038">
    <property type="entry name" value="AIG2-like"/>
</dbReference>
<feature type="compositionally biased region" description="Low complexity" evidence="4">
    <location>
        <begin position="1"/>
        <end position="26"/>
    </location>
</feature>
<keyword evidence="2" id="KW-0808">Transferase</keyword>
<dbReference type="PANTHER" id="PTHR31544:SF4">
    <property type="entry name" value="GAMMA-GLUTAMYLCYCLOTRANSFERASE-RELATED"/>
    <property type="match status" value="1"/>
</dbReference>
<dbReference type="PANTHER" id="PTHR31544">
    <property type="entry name" value="AIG2-LIKE PROTEIN D"/>
    <property type="match status" value="1"/>
</dbReference>
<evidence type="ECO:0000256" key="4">
    <source>
        <dbReference type="SAM" id="MobiDB-lite"/>
    </source>
</evidence>
<reference evidence="6" key="1">
    <citation type="journal article" date="2023" name="Mol. Phylogenet. Evol.">
        <title>Genome-scale phylogeny and comparative genomics of the fungal order Sordariales.</title>
        <authorList>
            <person name="Hensen N."/>
            <person name="Bonometti L."/>
            <person name="Westerberg I."/>
            <person name="Brannstrom I.O."/>
            <person name="Guillou S."/>
            <person name="Cros-Aarteil S."/>
            <person name="Calhoun S."/>
            <person name="Haridas S."/>
            <person name="Kuo A."/>
            <person name="Mondo S."/>
            <person name="Pangilinan J."/>
            <person name="Riley R."/>
            <person name="LaButti K."/>
            <person name="Andreopoulos B."/>
            <person name="Lipzen A."/>
            <person name="Chen C."/>
            <person name="Yan M."/>
            <person name="Daum C."/>
            <person name="Ng V."/>
            <person name="Clum A."/>
            <person name="Steindorff A."/>
            <person name="Ohm R.A."/>
            <person name="Martin F."/>
            <person name="Silar P."/>
            <person name="Natvig D.O."/>
            <person name="Lalanne C."/>
            <person name="Gautier V."/>
            <person name="Ament-Velasquez S.L."/>
            <person name="Kruys A."/>
            <person name="Hutchinson M.I."/>
            <person name="Powell A.J."/>
            <person name="Barry K."/>
            <person name="Miller A.N."/>
            <person name="Grigoriev I.V."/>
            <person name="Debuchy R."/>
            <person name="Gladieux P."/>
            <person name="Hiltunen Thoren M."/>
            <person name="Johannesson H."/>
        </authorList>
    </citation>
    <scope>NUCLEOTIDE SEQUENCE</scope>
    <source>
        <strain evidence="6">CBS 538.74</strain>
    </source>
</reference>
<keyword evidence="7" id="KW-1185">Reference proteome</keyword>
<feature type="region of interest" description="Disordered" evidence="4">
    <location>
        <begin position="1"/>
        <end position="45"/>
    </location>
</feature>
<sequence length="272" mass="30669">MCHSLPCSPTTRSPTSTASAEPSADSITGPTPPPPPPSLPPPLVSALPVEPVSRPSPYLEKLACMPANYLFERPEQRPYVYRPIYYFFYGTLMKPDVLKGVLGLETDPVLRPAKIYGYKIANWGQYKALIDGEPDTEVTGSAYKVRSVEEESKLAYYETNAYALAACEIYFTDHSEGKEDDAHTEFGKTFRYAGDAHTLQQGRFDWALWEMQMGRRLPPAWHRGARRDVQERETEKNEVEQDELREDERVGAGRDGRTRGSSSSNPWALSWE</sequence>
<dbReference type="Gene3D" id="3.10.490.10">
    <property type="entry name" value="Gamma-glutamyl cyclotransferase-like"/>
    <property type="match status" value="1"/>
</dbReference>
<dbReference type="Proteomes" id="UP001302745">
    <property type="component" value="Unassembled WGS sequence"/>
</dbReference>
<dbReference type="AlphaFoldDB" id="A0AAN6ZTK2"/>
<feature type="compositionally biased region" description="Basic and acidic residues" evidence="4">
    <location>
        <begin position="246"/>
        <end position="258"/>
    </location>
</feature>
<evidence type="ECO:0000256" key="2">
    <source>
        <dbReference type="ARBA" id="ARBA00022679"/>
    </source>
</evidence>
<evidence type="ECO:0000259" key="5">
    <source>
        <dbReference type="Pfam" id="PF06094"/>
    </source>
</evidence>
<feature type="domain" description="Gamma-glutamylcyclotransferase AIG2-like" evidence="5">
    <location>
        <begin position="86"/>
        <end position="183"/>
    </location>
</feature>
<organism evidence="6 7">
    <name type="scientific">Chaetomidium leptoderma</name>
    <dbReference type="NCBI Taxonomy" id="669021"/>
    <lineage>
        <taxon>Eukaryota</taxon>
        <taxon>Fungi</taxon>
        <taxon>Dikarya</taxon>
        <taxon>Ascomycota</taxon>
        <taxon>Pezizomycotina</taxon>
        <taxon>Sordariomycetes</taxon>
        <taxon>Sordariomycetidae</taxon>
        <taxon>Sordariales</taxon>
        <taxon>Chaetomiaceae</taxon>
        <taxon>Chaetomidium</taxon>
    </lineage>
</organism>
<dbReference type="InterPro" id="IPR036568">
    <property type="entry name" value="GGCT-like_sf"/>
</dbReference>
<dbReference type="SUPFAM" id="SSF110857">
    <property type="entry name" value="Gamma-glutamyl cyclotransferase-like"/>
    <property type="match status" value="1"/>
</dbReference>
<dbReference type="InterPro" id="IPR013024">
    <property type="entry name" value="GGCT-like"/>
</dbReference>
<evidence type="ECO:0000313" key="7">
    <source>
        <dbReference type="Proteomes" id="UP001302745"/>
    </source>
</evidence>
<dbReference type="Pfam" id="PF06094">
    <property type="entry name" value="GGACT"/>
    <property type="match status" value="1"/>
</dbReference>
<evidence type="ECO:0000256" key="1">
    <source>
        <dbReference type="ARBA" id="ARBA00008861"/>
    </source>
</evidence>
<gene>
    <name evidence="6" type="ORF">C8A00DRAFT_45406</name>
</gene>
<protein>
    <recommendedName>
        <fullName evidence="3">Putative gamma-glutamylcyclotransferase</fullName>
    </recommendedName>
</protein>
<comment type="similarity">
    <text evidence="1">Belongs to the gamma-glutamylcyclotransferase family.</text>
</comment>
<evidence type="ECO:0000256" key="3">
    <source>
        <dbReference type="ARBA" id="ARBA00030602"/>
    </source>
</evidence>
<dbReference type="CDD" id="cd06661">
    <property type="entry name" value="GGCT_like"/>
    <property type="match status" value="1"/>
</dbReference>
<feature type="compositionally biased region" description="Pro residues" evidence="4">
    <location>
        <begin position="30"/>
        <end position="43"/>
    </location>
</feature>
<dbReference type="EMBL" id="MU857018">
    <property type="protein sequence ID" value="KAK4151400.1"/>
    <property type="molecule type" value="Genomic_DNA"/>
</dbReference>
<feature type="region of interest" description="Disordered" evidence="4">
    <location>
        <begin position="222"/>
        <end position="272"/>
    </location>
</feature>